<keyword evidence="2" id="KW-1185">Reference proteome</keyword>
<dbReference type="PANTHER" id="PTHR41317:SF1">
    <property type="entry name" value="PD-(D_E)XK NUCLEASE FAMILY TRANSPOSASE"/>
    <property type="match status" value="1"/>
</dbReference>
<sequence length="288" mass="33190">MAGTHIRFDWAIKKLLRDKANYVVLEGFISELLKEDIKIDSILESESNRLTQENKLNRVDILAKNTKDELLLIEVQNSPENDYLHRMLYGVSALISEYLGKGEAYSKVKKVYSINIVYFSLGQGRDYIYKGKVDFYGIHVSDKLEPSDLQKEVFKIEEVYEIFPEYYVLRVNNFNDVAKDSLDEWIYFLKNSEIKDEFQARGLAQAKDNLKIDNLSPAERTAYQKYLEDKRYEMSVIESAAVTGELRGRKEGKKEAQIEIAKSLKARGIDINLIIETTGLSSGEIEKL</sequence>
<dbReference type="EMBL" id="AP018227">
    <property type="protein sequence ID" value="BAY82183.1"/>
    <property type="molecule type" value="Genomic_DNA"/>
</dbReference>
<reference evidence="1 2" key="1">
    <citation type="submission" date="2017-06" db="EMBL/GenBank/DDBJ databases">
        <title>Genome sequencing of cyanobaciteial culture collection at National Institute for Environmental Studies (NIES).</title>
        <authorList>
            <person name="Hirose Y."/>
            <person name="Shimura Y."/>
            <person name="Fujisawa T."/>
            <person name="Nakamura Y."/>
            <person name="Kawachi M."/>
        </authorList>
    </citation>
    <scope>NUCLEOTIDE SEQUENCE [LARGE SCALE GENOMIC DNA]</scope>
    <source>
        <strain evidence="1 2">NIES-267</strain>
    </source>
</reference>
<dbReference type="Pfam" id="PF12784">
    <property type="entry name" value="PDDEXK_2"/>
    <property type="match status" value="1"/>
</dbReference>
<proteinExistence type="predicted"/>
<dbReference type="OrthoDB" id="495817at2"/>
<accession>A0A1Z4LLR4</accession>
<dbReference type="AlphaFoldDB" id="A0A1Z4LLR4"/>
<name>A0A1Z4LLR4_9CYAN</name>
<dbReference type="InterPro" id="IPR010106">
    <property type="entry name" value="RpnA"/>
</dbReference>
<dbReference type="PANTHER" id="PTHR41317">
    <property type="entry name" value="PD-(D_E)XK NUCLEASE FAMILY TRANSPOSASE"/>
    <property type="match status" value="1"/>
</dbReference>
<organism evidence="1 2">
    <name type="scientific">Calothrix parasitica NIES-267</name>
    <dbReference type="NCBI Taxonomy" id="1973488"/>
    <lineage>
        <taxon>Bacteria</taxon>
        <taxon>Bacillati</taxon>
        <taxon>Cyanobacteriota</taxon>
        <taxon>Cyanophyceae</taxon>
        <taxon>Nostocales</taxon>
        <taxon>Calotrichaceae</taxon>
        <taxon>Calothrix</taxon>
    </lineage>
</organism>
<dbReference type="NCBIfam" id="TIGR01784">
    <property type="entry name" value="T_den_put_tspse"/>
    <property type="match status" value="1"/>
</dbReference>
<evidence type="ECO:0008006" key="3">
    <source>
        <dbReference type="Google" id="ProtNLM"/>
    </source>
</evidence>
<evidence type="ECO:0000313" key="1">
    <source>
        <dbReference type="EMBL" id="BAY82183.1"/>
    </source>
</evidence>
<dbReference type="Proteomes" id="UP000218418">
    <property type="component" value="Chromosome"/>
</dbReference>
<evidence type="ECO:0000313" key="2">
    <source>
        <dbReference type="Proteomes" id="UP000218418"/>
    </source>
</evidence>
<gene>
    <name evidence="1" type="ORF">NIES267_16620</name>
</gene>
<protein>
    <recommendedName>
        <fullName evidence="3">Rpn family recombination-promoting nuclease/putative transposase</fullName>
    </recommendedName>
</protein>